<evidence type="ECO:0000256" key="1">
    <source>
        <dbReference type="ARBA" id="ARBA00000832"/>
    </source>
</evidence>
<accession>A0A2T5P4Q0</accession>
<gene>
    <name evidence="8" type="ORF">DBO85_18155</name>
</gene>
<reference evidence="8 9" key="1">
    <citation type="submission" date="2018-04" db="EMBL/GenBank/DDBJ databases">
        <title>Pseudomonas sp. nov., isolated from mangrove soil.</title>
        <authorList>
            <person name="Chen C."/>
        </authorList>
    </citation>
    <scope>NUCLEOTIDE SEQUENCE [LARGE SCALE GENOMIC DNA]</scope>
    <source>
        <strain evidence="8 9">TC-11</strain>
    </source>
</reference>
<dbReference type="EMBL" id="QASN01000022">
    <property type="protein sequence ID" value="PTU72684.1"/>
    <property type="molecule type" value="Genomic_DNA"/>
</dbReference>
<evidence type="ECO:0000256" key="6">
    <source>
        <dbReference type="ARBA" id="ARBA00020337"/>
    </source>
</evidence>
<dbReference type="EC" id="3.1.1.31" evidence="5"/>
<comment type="similarity">
    <text evidence="4">Belongs to the glucosamine/galactosamine-6-phosphate isomerase family. 6-phosphogluconolactonase subfamily.</text>
</comment>
<dbReference type="GO" id="GO:0017057">
    <property type="term" value="F:6-phosphogluconolactonase activity"/>
    <property type="evidence" value="ECO:0007669"/>
    <property type="project" value="UniProtKB-EC"/>
</dbReference>
<keyword evidence="9" id="KW-1185">Reference proteome</keyword>
<name>A0A2T5P4Q0_9PSED</name>
<organism evidence="8 9">
    <name type="scientific">Pseudomonas mangrovi</name>
    <dbReference type="NCBI Taxonomy" id="2161748"/>
    <lineage>
        <taxon>Bacteria</taxon>
        <taxon>Pseudomonadati</taxon>
        <taxon>Pseudomonadota</taxon>
        <taxon>Gammaproteobacteria</taxon>
        <taxon>Pseudomonadales</taxon>
        <taxon>Pseudomonadaceae</taxon>
        <taxon>Pseudomonas</taxon>
    </lineage>
</organism>
<proteinExistence type="inferred from homology"/>
<dbReference type="CDD" id="cd01400">
    <property type="entry name" value="6PGL"/>
    <property type="match status" value="1"/>
</dbReference>
<dbReference type="GO" id="GO:0006098">
    <property type="term" value="P:pentose-phosphate shunt"/>
    <property type="evidence" value="ECO:0007669"/>
    <property type="project" value="UniProtKB-UniPathway"/>
</dbReference>
<evidence type="ECO:0000256" key="4">
    <source>
        <dbReference type="ARBA" id="ARBA00010662"/>
    </source>
</evidence>
<sequence>MPASERPVVGRNHWSQEMPGSLFQAYPDRDACVRGLAGDLHACLQRALAADGRARMLMPGGSSPQALFPLLAAQALDWGRVDTTPGDERWVDREDERSNFRLLREGLPQACCLDPRLADTAEESARLWGERMREWLPFSVVLLGVGGDGHFASLFPGMPGLDQALDLQAAPDALVGHAPDEPRLRISANLAMLLDSDWVGLLVFGEDKKRLIYAALAHQQASLSQPIHALLHNGIRPVHIHWAP</sequence>
<dbReference type="AlphaFoldDB" id="A0A2T5P4Q0"/>
<dbReference type="Gene3D" id="3.40.50.1360">
    <property type="match status" value="1"/>
</dbReference>
<dbReference type="InterPro" id="IPR006148">
    <property type="entry name" value="Glc/Gal-6P_isomerase"/>
</dbReference>
<dbReference type="InterPro" id="IPR037171">
    <property type="entry name" value="NagB/RpiA_transferase-like"/>
</dbReference>
<evidence type="ECO:0000256" key="5">
    <source>
        <dbReference type="ARBA" id="ARBA00013198"/>
    </source>
</evidence>
<dbReference type="GO" id="GO:0005975">
    <property type="term" value="P:carbohydrate metabolic process"/>
    <property type="evidence" value="ECO:0007669"/>
    <property type="project" value="InterPro"/>
</dbReference>
<dbReference type="Pfam" id="PF01182">
    <property type="entry name" value="Glucosamine_iso"/>
    <property type="match status" value="1"/>
</dbReference>
<evidence type="ECO:0000259" key="7">
    <source>
        <dbReference type="Pfam" id="PF01182"/>
    </source>
</evidence>
<evidence type="ECO:0000256" key="3">
    <source>
        <dbReference type="ARBA" id="ARBA00004961"/>
    </source>
</evidence>
<evidence type="ECO:0000313" key="8">
    <source>
        <dbReference type="EMBL" id="PTU72684.1"/>
    </source>
</evidence>
<evidence type="ECO:0000313" key="9">
    <source>
        <dbReference type="Proteomes" id="UP000244064"/>
    </source>
</evidence>
<protein>
    <recommendedName>
        <fullName evidence="6">6-phosphogluconolactonase</fullName>
        <ecNumber evidence="5">3.1.1.31</ecNumber>
    </recommendedName>
</protein>
<dbReference type="UniPathway" id="UPA00115">
    <property type="reaction ID" value="UER00409"/>
</dbReference>
<comment type="pathway">
    <text evidence="3">Carbohydrate degradation; pentose phosphate pathway; D-ribulose 5-phosphate from D-glucose 6-phosphate (oxidative stage): step 2/3.</text>
</comment>
<evidence type="ECO:0000256" key="2">
    <source>
        <dbReference type="ARBA" id="ARBA00002681"/>
    </source>
</evidence>
<dbReference type="PANTHER" id="PTHR11054">
    <property type="entry name" value="6-PHOSPHOGLUCONOLACTONASE"/>
    <property type="match status" value="1"/>
</dbReference>
<comment type="caution">
    <text evidence="8">The sequence shown here is derived from an EMBL/GenBank/DDBJ whole genome shotgun (WGS) entry which is preliminary data.</text>
</comment>
<dbReference type="InterPro" id="IPR005900">
    <property type="entry name" value="6-phosphogluconolactonase_DevB"/>
</dbReference>
<dbReference type="Proteomes" id="UP000244064">
    <property type="component" value="Unassembled WGS sequence"/>
</dbReference>
<dbReference type="PANTHER" id="PTHR11054:SF0">
    <property type="entry name" value="6-PHOSPHOGLUCONOLACTONASE"/>
    <property type="match status" value="1"/>
</dbReference>
<dbReference type="InterPro" id="IPR039104">
    <property type="entry name" value="6PGL"/>
</dbReference>
<comment type="catalytic activity">
    <reaction evidence="1">
        <text>6-phospho-D-glucono-1,5-lactone + H2O = 6-phospho-D-gluconate + H(+)</text>
        <dbReference type="Rhea" id="RHEA:12556"/>
        <dbReference type="ChEBI" id="CHEBI:15377"/>
        <dbReference type="ChEBI" id="CHEBI:15378"/>
        <dbReference type="ChEBI" id="CHEBI:57955"/>
        <dbReference type="ChEBI" id="CHEBI:58759"/>
        <dbReference type="EC" id="3.1.1.31"/>
    </reaction>
</comment>
<comment type="function">
    <text evidence="2">Hydrolysis of 6-phosphogluconolactone to 6-phosphogluconate.</text>
</comment>
<dbReference type="SUPFAM" id="SSF100950">
    <property type="entry name" value="NagB/RpiA/CoA transferase-like"/>
    <property type="match status" value="1"/>
</dbReference>
<feature type="domain" description="Glucosamine/galactosamine-6-phosphate isomerase" evidence="7">
    <location>
        <begin position="27"/>
        <end position="230"/>
    </location>
</feature>